<feature type="region of interest" description="Disordered" evidence="1">
    <location>
        <begin position="509"/>
        <end position="541"/>
    </location>
</feature>
<dbReference type="AlphaFoldDB" id="A0A7W7R7T5"/>
<protein>
    <recommendedName>
        <fullName evidence="4">Translation initiation factor 2</fullName>
    </recommendedName>
</protein>
<sequence>MTGSTQRSVLVAVRTETSLYRMLDVVPLFAGDKRVDLSFTVVPGSDFGHRLPALLDAAGMPHLPWSKAVDSRAHLALAASPNGDLHRLRAPLMLVPHGAGFNKRLTTTAVTTSQQGEQEEQDAPEASGLSARQLLHQGRVTASLIGLAHPDQLKRLARSCPPAAAHARVIGDPCLDRMLAGRARREAYRRALGGGDGRRLIVLSSTWGKRSLYESLTALPARLLAELPYDEYRVVLALHPNVWAQHSPWLVRHWLADALDAGLVLLAPDEGWRAAVVAADCVIGDHGSVALYAAALDRPVMLVGDGGREVVPGSPLTTLAALAPGLDPGAELREQVARAVEGYRPGALRGAADQTFDLVGGSAGALRSLMYGVLGLAEPARAPAVRALPAPDPALRPAAALQTWTRITARRPDGLTVLVERFPAAVEQYATREAHPEARVHLLVDVDRCDDLRLLQNAVVVLGSATAAGAESNDPDDGAERAAALLAQHPRARAAAVTAGPGRLRLSLRNGPSSTVSVVPGTSSTDAASTPTPPAPSTPTSTELAVAASALYAACCDRQRPVPEATRATRAAGAAAGPPGEVTVLIGGRRLRLLPVALR</sequence>
<evidence type="ECO:0000313" key="2">
    <source>
        <dbReference type="EMBL" id="MBB4926889.1"/>
    </source>
</evidence>
<proteinExistence type="predicted"/>
<comment type="caution">
    <text evidence="2">The sequence shown here is derived from an EMBL/GenBank/DDBJ whole genome shotgun (WGS) entry which is preliminary data.</text>
</comment>
<evidence type="ECO:0000256" key="1">
    <source>
        <dbReference type="SAM" id="MobiDB-lite"/>
    </source>
</evidence>
<dbReference type="InterPro" id="IPR043148">
    <property type="entry name" value="TagF_C"/>
</dbReference>
<evidence type="ECO:0008006" key="4">
    <source>
        <dbReference type="Google" id="ProtNLM"/>
    </source>
</evidence>
<dbReference type="Proteomes" id="UP000540506">
    <property type="component" value="Unassembled WGS sequence"/>
</dbReference>
<dbReference type="EMBL" id="JACHJV010000001">
    <property type="protein sequence ID" value="MBB4926889.1"/>
    <property type="molecule type" value="Genomic_DNA"/>
</dbReference>
<organism evidence="2 3">
    <name type="scientific">Kitasatospora kifunensis</name>
    <name type="common">Streptomyces kifunensis</name>
    <dbReference type="NCBI Taxonomy" id="58351"/>
    <lineage>
        <taxon>Bacteria</taxon>
        <taxon>Bacillati</taxon>
        <taxon>Actinomycetota</taxon>
        <taxon>Actinomycetes</taxon>
        <taxon>Kitasatosporales</taxon>
        <taxon>Streptomycetaceae</taxon>
        <taxon>Kitasatospora</taxon>
    </lineage>
</organism>
<dbReference type="SUPFAM" id="SSF53756">
    <property type="entry name" value="UDP-Glycosyltransferase/glycogen phosphorylase"/>
    <property type="match status" value="1"/>
</dbReference>
<keyword evidence="3" id="KW-1185">Reference proteome</keyword>
<feature type="compositionally biased region" description="Low complexity" evidence="1">
    <location>
        <begin position="511"/>
        <end position="530"/>
    </location>
</feature>
<accession>A0A7W7R7T5</accession>
<gene>
    <name evidence="2" type="ORF">FHR34_005882</name>
</gene>
<dbReference type="Gene3D" id="3.40.50.12580">
    <property type="match status" value="1"/>
</dbReference>
<dbReference type="RefSeq" id="WP_184940638.1">
    <property type="nucleotide sequence ID" value="NZ_JACHJV010000001.1"/>
</dbReference>
<reference evidence="2 3" key="1">
    <citation type="submission" date="2020-08" db="EMBL/GenBank/DDBJ databases">
        <title>Sequencing the genomes of 1000 actinobacteria strains.</title>
        <authorList>
            <person name="Klenk H.-P."/>
        </authorList>
    </citation>
    <scope>NUCLEOTIDE SEQUENCE [LARGE SCALE GENOMIC DNA]</scope>
    <source>
        <strain evidence="2 3">DSM 41654</strain>
    </source>
</reference>
<name>A0A7W7R7T5_KITKI</name>
<evidence type="ECO:0000313" key="3">
    <source>
        <dbReference type="Proteomes" id="UP000540506"/>
    </source>
</evidence>